<dbReference type="InterPro" id="IPR010090">
    <property type="entry name" value="Phage_tape_meas"/>
</dbReference>
<dbReference type="RefSeq" id="WP_230321981.1">
    <property type="nucleotide sequence ID" value="NZ_JBFDTA010000002.1"/>
</dbReference>
<dbReference type="Proteomes" id="UP001554047">
    <property type="component" value="Unassembled WGS sequence"/>
</dbReference>
<keyword evidence="1" id="KW-1188">Viral release from host cell</keyword>
<feature type="coiled-coil region" evidence="2">
    <location>
        <begin position="60"/>
        <end position="114"/>
    </location>
</feature>
<dbReference type="NCBIfam" id="TIGR01760">
    <property type="entry name" value="tape_meas_TP901"/>
    <property type="match status" value="2"/>
</dbReference>
<evidence type="ECO:0000259" key="3">
    <source>
        <dbReference type="Pfam" id="PF10145"/>
    </source>
</evidence>
<keyword evidence="5" id="KW-1185">Reference proteome</keyword>
<evidence type="ECO:0000256" key="2">
    <source>
        <dbReference type="SAM" id="Coils"/>
    </source>
</evidence>
<dbReference type="Pfam" id="PF10145">
    <property type="entry name" value="PhageMin_Tail"/>
    <property type="match status" value="1"/>
</dbReference>
<keyword evidence="2" id="KW-0175">Coiled coil</keyword>
<evidence type="ECO:0000313" key="5">
    <source>
        <dbReference type="Proteomes" id="UP001554047"/>
    </source>
</evidence>
<feature type="domain" description="Phage tail tape measure protein" evidence="3">
    <location>
        <begin position="211"/>
        <end position="395"/>
    </location>
</feature>
<sequence length="1441" mass="154091">MAGATPLGNMVIKLGLDDADFGKGVANSKKQVQYLAKEMQANMKVADLAGNKLGKLGTRYDGLTQIIKAQENQVTALKKAYDGSFVDGKATDSTKRLANQLQDANGKLANYKLQLQNTAGAIADYQIRNEGLTGSINKASDVLINNGKRLGDIGSSLTKGLTVPIAAGVTAVTAAAISWESAFAGVKKTSDEVVDSNGNVVYSYDDLEASLRNLANELPSTHSEIAAVAEAAGQLGIQTDNVSAFTKVMIDLGESTNMSAETAATELARFANITQMSQDKFSNLGSALVDLGNNFATTESEISAMALRLAGAGAQIGMSEGDILGFAAALSSVGIEAEAGGSAFSKVMVNMQLAVEKGAGSFDELKAHAEDQGVSWERLVTAVRNGGKELTGVSKEMGFTSAELKKMYKEADNSKTSLEQFADVAGMTGDKFAEMFKSNPSEAIMKFVEGLGKAEEQGSSAISVLDDMGITEVRLRDSLLRAANASGVFAGAVEMGNKAFGENTALAEEAGKRYETTESKLKMLRNEAVNAAIDLGGPFVDALRDGLESSKPLIKQIGNLAEAFSNADPKTQQIIVKLIAATAAAGPLLSITGKLSGTIGGLGKSFIDLSANMAKKKAIDEVKKSFIDGDISANDFLKTLAGGSGTMTQFGAAASGAAGSGGIGAMSAALGPLGPLILGIVGVGGALAVGYGAWKLFGEEAWNSSQRVQRWGTDVGEAVNGTLTKVQDNTQKASGQFGLMADGFATNSDSMISNFEKIGQTIEDSLVKKVEGLDKLIKGLPESVNSSVSEMVEDEKVKAESALQTVQENTARITEIKKAASNSNREISVSEAKIIQDLAKNTTQAYVETLDVSANEKKKILAAMNADVANATEEEAKLWLQSLGKQRQIAQQNATLSRQEKEKYLQDLGYNLDGEFAKKFLAAWDEINSTTVKGFDSQMETILKKYPELQNEVSLANGQLISSMGDYADSAIAENEKILKSASDLSRELASNAEKNAEKISWTASESSKAGKKAAQTWNDLVFDEKTGEVKSNVAEVVTEATKDSLTWNNLKLVVHDADLDSNAKDVIGEAAIANGWWDGMAWSDKKAVLQDEFSITMYKALEDSGKWAEMSFDEKKAFLYSNTPEVMAETMLNLGMWEQFQPQIKNLNAENYDLLNALSFSKTSLNEYNALDPEVKRLIAEDPATLTVSQSKKMLETYNSVSPELKRLLGDNTNVNSILANSKSKINDYNATGVGAKHLHATADYSEVLRAKSEIAQVYSKNVVIDVEYRGRRTGQTAIPNAKGTNYHPGGDMIVNDQSGPLYKELVQFPGQAPFIPQGRNVYIPNAPAGTKVARASITKSIMRRLGIPKYADGVGIPEDSSLVRNLRSMSPFVEPTSTTIVNTQDYTDRLDQLIKIMKNFDNSLKNLQLVVDKKIMGTVANEQQNLREMVIKTVRGEAR</sequence>
<comment type="caution">
    <text evidence="4">The sequence shown here is derived from an EMBL/GenBank/DDBJ whole genome shotgun (WGS) entry which is preliminary data.</text>
</comment>
<proteinExistence type="predicted"/>
<protein>
    <submittedName>
        <fullName evidence="4">Phage tail tape measure protein</fullName>
    </submittedName>
</protein>
<name>A0ABV3MGW0_9ENTE</name>
<dbReference type="PANTHER" id="PTHR37813">
    <property type="entry name" value="FELS-2 PROPHAGE PROTEIN"/>
    <property type="match status" value="1"/>
</dbReference>
<organism evidence="4 5">
    <name type="scientific">Enterococcus entomosocium</name>
    <dbReference type="NCBI Taxonomy" id="3034352"/>
    <lineage>
        <taxon>Bacteria</taxon>
        <taxon>Bacillati</taxon>
        <taxon>Bacillota</taxon>
        <taxon>Bacilli</taxon>
        <taxon>Lactobacillales</taxon>
        <taxon>Enterococcaceae</taxon>
        <taxon>Enterococcus</taxon>
    </lineage>
</organism>
<dbReference type="EMBL" id="JBFDTB010000040">
    <property type="protein sequence ID" value="MEW3467659.1"/>
    <property type="molecule type" value="Genomic_DNA"/>
</dbReference>
<gene>
    <name evidence="4" type="ORF">AB1I55_16310</name>
</gene>
<evidence type="ECO:0000256" key="1">
    <source>
        <dbReference type="ARBA" id="ARBA00022612"/>
    </source>
</evidence>
<dbReference type="PANTHER" id="PTHR37813:SF1">
    <property type="entry name" value="FELS-2 PROPHAGE PROTEIN"/>
    <property type="match status" value="1"/>
</dbReference>
<reference evidence="4 5" key="1">
    <citation type="submission" date="2024-05" db="EMBL/GenBank/DDBJ databases">
        <title>Human gut microbiome strain richness.</title>
        <authorList>
            <person name="Chen-Liaw A."/>
        </authorList>
    </citation>
    <scope>NUCLEOTIDE SEQUENCE [LARGE SCALE GENOMIC DNA]</scope>
    <source>
        <strain evidence="4 5">J1100102st1_G3_J1100102_180507</strain>
    </source>
</reference>
<evidence type="ECO:0000313" key="4">
    <source>
        <dbReference type="EMBL" id="MEW3467659.1"/>
    </source>
</evidence>
<accession>A0ABV3MGW0</accession>